<gene>
    <name evidence="2" type="ORF">HNR05_001714</name>
</gene>
<accession>A0A7Z0EE04</accession>
<dbReference type="SUPFAM" id="SSF53474">
    <property type="entry name" value="alpha/beta-Hydrolases"/>
    <property type="match status" value="1"/>
</dbReference>
<name>A0A7Z0EE04_9MICO</name>
<evidence type="ECO:0000313" key="2">
    <source>
        <dbReference type="EMBL" id="NYJ19923.1"/>
    </source>
</evidence>
<protein>
    <recommendedName>
        <fullName evidence="1">Alpha/beta hydrolase fold-5 domain-containing protein</fullName>
    </recommendedName>
</protein>
<feature type="domain" description="Alpha/beta hydrolase fold-5" evidence="1">
    <location>
        <begin position="63"/>
        <end position="221"/>
    </location>
</feature>
<comment type="caution">
    <text evidence="2">The sequence shown here is derived from an EMBL/GenBank/DDBJ whole genome shotgun (WGS) entry which is preliminary data.</text>
</comment>
<dbReference type="Pfam" id="PF12695">
    <property type="entry name" value="Abhydrolase_5"/>
    <property type="match status" value="1"/>
</dbReference>
<dbReference type="Gene3D" id="3.40.50.1820">
    <property type="entry name" value="alpha/beta hydrolase"/>
    <property type="match status" value="1"/>
</dbReference>
<keyword evidence="3" id="KW-1185">Reference proteome</keyword>
<dbReference type="GO" id="GO:0016787">
    <property type="term" value="F:hydrolase activity"/>
    <property type="evidence" value="ECO:0007669"/>
    <property type="project" value="InterPro"/>
</dbReference>
<reference evidence="2 3" key="1">
    <citation type="submission" date="2020-07" db="EMBL/GenBank/DDBJ databases">
        <title>Sequencing the genomes of 1000 actinobacteria strains.</title>
        <authorList>
            <person name="Klenk H.-P."/>
        </authorList>
    </citation>
    <scope>NUCLEOTIDE SEQUENCE [LARGE SCALE GENOMIC DNA]</scope>
    <source>
        <strain evidence="2 3">LI1</strain>
    </source>
</reference>
<proteinExistence type="predicted"/>
<dbReference type="Proteomes" id="UP000537260">
    <property type="component" value="Unassembled WGS sequence"/>
</dbReference>
<sequence>MGFGVVGLLVVVVIGFLIWANTGVMQATDASVASVKANPAVTVTEHDNAVVMSPTGRASGVGLVFIPGAKVAPEAYLYKLSAAVSEEGMTVVITKPILNLAFFDQRPLSSFTDDTQGITTWYVGGHSLGGVRACQYAEQPEIHGLILFGSYCANDLAHTDIRVLSISGSDDGLSTPQKVADAAHLLPADSTFTEIDGANHARFGNYGVQAGDGTATISDARVREIIAAQLAQFLPTG</sequence>
<dbReference type="AlphaFoldDB" id="A0A7Z0EE04"/>
<dbReference type="RefSeq" id="WP_343062520.1">
    <property type="nucleotide sequence ID" value="NZ_JACCFM010000001.1"/>
</dbReference>
<dbReference type="EMBL" id="JACCFM010000001">
    <property type="protein sequence ID" value="NYJ19923.1"/>
    <property type="molecule type" value="Genomic_DNA"/>
</dbReference>
<evidence type="ECO:0000313" key="3">
    <source>
        <dbReference type="Proteomes" id="UP000537260"/>
    </source>
</evidence>
<dbReference type="InterPro" id="IPR029059">
    <property type="entry name" value="AB_hydrolase_5"/>
</dbReference>
<dbReference type="InterPro" id="IPR029058">
    <property type="entry name" value="AB_hydrolase_fold"/>
</dbReference>
<organism evidence="2 3">
    <name type="scientific">Glaciibacter psychrotolerans</name>
    <dbReference type="NCBI Taxonomy" id="670054"/>
    <lineage>
        <taxon>Bacteria</taxon>
        <taxon>Bacillati</taxon>
        <taxon>Actinomycetota</taxon>
        <taxon>Actinomycetes</taxon>
        <taxon>Micrococcales</taxon>
        <taxon>Microbacteriaceae</taxon>
        <taxon>Glaciibacter</taxon>
    </lineage>
</organism>
<evidence type="ECO:0000259" key="1">
    <source>
        <dbReference type="Pfam" id="PF12695"/>
    </source>
</evidence>